<organism evidence="2">
    <name type="scientific">Poeciliopsis prolifica</name>
    <name type="common">blackstripe livebearer</name>
    <dbReference type="NCBI Taxonomy" id="188132"/>
    <lineage>
        <taxon>Eukaryota</taxon>
        <taxon>Metazoa</taxon>
        <taxon>Chordata</taxon>
        <taxon>Craniata</taxon>
        <taxon>Vertebrata</taxon>
        <taxon>Euteleostomi</taxon>
        <taxon>Actinopterygii</taxon>
        <taxon>Neopterygii</taxon>
        <taxon>Teleostei</taxon>
        <taxon>Neoteleostei</taxon>
        <taxon>Acanthomorphata</taxon>
        <taxon>Ovalentaria</taxon>
        <taxon>Atherinomorphae</taxon>
        <taxon>Cyprinodontiformes</taxon>
        <taxon>Poeciliidae</taxon>
        <taxon>Poeciliinae</taxon>
        <taxon>Poeciliopsis</taxon>
    </lineage>
</organism>
<evidence type="ECO:0000256" key="1">
    <source>
        <dbReference type="SAM" id="MobiDB-lite"/>
    </source>
</evidence>
<dbReference type="AlphaFoldDB" id="A0A0S7EK40"/>
<feature type="compositionally biased region" description="Basic and acidic residues" evidence="1">
    <location>
        <begin position="8"/>
        <end position="57"/>
    </location>
</feature>
<feature type="compositionally biased region" description="Basic and acidic residues" evidence="1">
    <location>
        <begin position="102"/>
        <end position="111"/>
    </location>
</feature>
<accession>A0A0S7EK40</accession>
<feature type="non-terminal residue" evidence="2">
    <location>
        <position position="1"/>
    </location>
</feature>
<evidence type="ECO:0000313" key="2">
    <source>
        <dbReference type="EMBL" id="JAO05542.1"/>
    </source>
</evidence>
<sequence>KIVLSMIGREEKTPVKKIDKELLQERPTSKGSHVSERSVKTAERPHSERSDKSKVSDIESCASQNKAETSDDGVCENATEQRAQSALSMKTERSTTSAKSTKAAEHDELHENITNNGEMVERAASNLSARSEKSTK</sequence>
<name>A0A0S7EK40_9TELE</name>
<feature type="non-terminal residue" evidence="2">
    <location>
        <position position="136"/>
    </location>
</feature>
<proteinExistence type="predicted"/>
<feature type="compositionally biased region" description="Polar residues" evidence="1">
    <location>
        <begin position="78"/>
        <end position="100"/>
    </location>
</feature>
<gene>
    <name evidence="2" type="primary">PPUP8767</name>
</gene>
<reference evidence="2" key="1">
    <citation type="submission" date="2014-12" db="EMBL/GenBank/DDBJ databases">
        <title>Parallel Evolution in Life History Adaptation Evident in the Tissue-Specific Poeciliopsis prolifica transcriptome.</title>
        <authorList>
            <person name="Jue N.K."/>
            <person name="Foley R.J."/>
            <person name="Obergfell C."/>
            <person name="Reznick D.N."/>
            <person name="O'Neill R.J."/>
            <person name="O'Neill M.J."/>
        </authorList>
    </citation>
    <scope>NUCLEOTIDE SEQUENCE</scope>
</reference>
<dbReference type="EMBL" id="GBYX01476135">
    <property type="protein sequence ID" value="JAO05542.1"/>
    <property type="molecule type" value="Transcribed_RNA"/>
</dbReference>
<protein>
    <submittedName>
        <fullName evidence="2">PPUP8767</fullName>
    </submittedName>
</protein>
<feature type="region of interest" description="Disordered" evidence="1">
    <location>
        <begin position="1"/>
        <end position="136"/>
    </location>
</feature>